<dbReference type="InterPro" id="IPR036374">
    <property type="entry name" value="OxRdtase_Mopterin-bd_sf"/>
</dbReference>
<keyword evidence="3" id="KW-1185">Reference proteome</keyword>
<accession>A0A936ZMZ5</accession>
<feature type="domain" description="Oxidoreductase molybdopterin-binding" evidence="1">
    <location>
        <begin position="41"/>
        <end position="111"/>
    </location>
</feature>
<dbReference type="AlphaFoldDB" id="A0A936ZMZ5"/>
<gene>
    <name evidence="2" type="ORF">JKG68_26940</name>
</gene>
<dbReference type="Pfam" id="PF00174">
    <property type="entry name" value="Oxidored_molyb"/>
    <property type="match status" value="1"/>
</dbReference>
<dbReference type="InterPro" id="IPR000572">
    <property type="entry name" value="OxRdtase_Mopterin-bd_dom"/>
</dbReference>
<sequence length="137" mass="15323">MNQPILKVAGVTTTNGTEEATYTLQDLEAIGGEVIETTTPWFDGVTKFEGVRLDKLLKGAKGKTVEAVAMNDYVSEIPMEDFAKYGTIIAYKRNGAYMPIRDKGPLFIVYPYDKISELKSQKFYSRSVWQVKGLVVK</sequence>
<comment type="caution">
    <text evidence="2">The sequence shown here is derived from an EMBL/GenBank/DDBJ whole genome shotgun (WGS) entry which is preliminary data.</text>
</comment>
<dbReference type="Gene3D" id="3.90.420.10">
    <property type="entry name" value="Oxidoreductase, molybdopterin-binding domain"/>
    <property type="match status" value="1"/>
</dbReference>
<dbReference type="EMBL" id="JAEQMY010000091">
    <property type="protein sequence ID" value="MBL0407558.1"/>
    <property type="molecule type" value="Genomic_DNA"/>
</dbReference>
<name>A0A936ZMZ5_9HYPH</name>
<dbReference type="Proteomes" id="UP000605848">
    <property type="component" value="Unassembled WGS sequence"/>
</dbReference>
<protein>
    <submittedName>
        <fullName evidence="2">Molybdopterin-dependent oxidoreductase</fullName>
    </submittedName>
</protein>
<evidence type="ECO:0000259" key="1">
    <source>
        <dbReference type="Pfam" id="PF00174"/>
    </source>
</evidence>
<evidence type="ECO:0000313" key="3">
    <source>
        <dbReference type="Proteomes" id="UP000605848"/>
    </source>
</evidence>
<evidence type="ECO:0000313" key="2">
    <source>
        <dbReference type="EMBL" id="MBL0407558.1"/>
    </source>
</evidence>
<reference evidence="2" key="1">
    <citation type="submission" date="2021-01" db="EMBL/GenBank/DDBJ databases">
        <title>Microvirga sp.</title>
        <authorList>
            <person name="Kim M.K."/>
        </authorList>
    </citation>
    <scope>NUCLEOTIDE SEQUENCE</scope>
    <source>
        <strain evidence="2">5420S-16</strain>
    </source>
</reference>
<dbReference type="SUPFAM" id="SSF56524">
    <property type="entry name" value="Oxidoreductase molybdopterin-binding domain"/>
    <property type="match status" value="1"/>
</dbReference>
<organism evidence="2 3">
    <name type="scientific">Microvirga aerilata</name>
    <dbReference type="NCBI Taxonomy" id="670292"/>
    <lineage>
        <taxon>Bacteria</taxon>
        <taxon>Pseudomonadati</taxon>
        <taxon>Pseudomonadota</taxon>
        <taxon>Alphaproteobacteria</taxon>
        <taxon>Hyphomicrobiales</taxon>
        <taxon>Methylobacteriaceae</taxon>
        <taxon>Microvirga</taxon>
    </lineage>
</organism>
<proteinExistence type="predicted"/>